<evidence type="ECO:0000256" key="11">
    <source>
        <dbReference type="SAM" id="Phobius"/>
    </source>
</evidence>
<accession>A0A450W393</accession>
<keyword evidence="5 10" id="KW-0997">Cell inner membrane</keyword>
<comment type="similarity">
    <text evidence="2 10">Belongs to the GSP M family.</text>
</comment>
<evidence type="ECO:0000256" key="6">
    <source>
        <dbReference type="ARBA" id="ARBA00022692"/>
    </source>
</evidence>
<organism evidence="12">
    <name type="scientific">Candidatus Kentrum sp. LPFa</name>
    <dbReference type="NCBI Taxonomy" id="2126335"/>
    <lineage>
        <taxon>Bacteria</taxon>
        <taxon>Pseudomonadati</taxon>
        <taxon>Pseudomonadota</taxon>
        <taxon>Gammaproteobacteria</taxon>
        <taxon>Candidatus Kentrum</taxon>
    </lineage>
</organism>
<evidence type="ECO:0000256" key="3">
    <source>
        <dbReference type="ARBA" id="ARBA00022448"/>
    </source>
</evidence>
<evidence type="ECO:0000256" key="2">
    <source>
        <dbReference type="ARBA" id="ARBA00010637"/>
    </source>
</evidence>
<evidence type="ECO:0000256" key="10">
    <source>
        <dbReference type="PIRNR" id="PIRNR006291"/>
    </source>
</evidence>
<dbReference type="AlphaFoldDB" id="A0A450W393"/>
<reference evidence="12" key="1">
    <citation type="submission" date="2019-02" db="EMBL/GenBank/DDBJ databases">
        <authorList>
            <person name="Gruber-Vodicka R. H."/>
            <person name="Seah K. B. B."/>
        </authorList>
    </citation>
    <scope>NUCLEOTIDE SEQUENCE</scope>
    <source>
        <strain evidence="12">BECK_S312</strain>
        <strain evidence="13">BECK_S426</strain>
    </source>
</reference>
<dbReference type="GO" id="GO:0005886">
    <property type="term" value="C:plasma membrane"/>
    <property type="evidence" value="ECO:0007669"/>
    <property type="project" value="UniProtKB-SubCell"/>
</dbReference>
<evidence type="ECO:0000313" key="12">
    <source>
        <dbReference type="EMBL" id="VFK11366.1"/>
    </source>
</evidence>
<keyword evidence="3 10" id="KW-0813">Transport</keyword>
<proteinExistence type="inferred from homology"/>
<comment type="function">
    <text evidence="10">Inner membrane component of the type II secretion system required for the energy-dependent secretion of extracellular factors such as proteases and toxins from the periplasm.</text>
</comment>
<dbReference type="GO" id="GO:0015628">
    <property type="term" value="P:protein secretion by the type II secretion system"/>
    <property type="evidence" value="ECO:0007669"/>
    <property type="project" value="InterPro"/>
</dbReference>
<dbReference type="SUPFAM" id="SSF103054">
    <property type="entry name" value="General secretion pathway protein M, EpsM"/>
    <property type="match status" value="1"/>
</dbReference>
<dbReference type="EMBL" id="CAADFP010000193">
    <property type="protein sequence ID" value="VFK33134.1"/>
    <property type="molecule type" value="Genomic_DNA"/>
</dbReference>
<name>A0A450W393_9GAMM</name>
<comment type="subcellular location">
    <subcellularLocation>
        <location evidence="1">Cell inner membrane</location>
        <topology evidence="1">Single-pass membrane protein</topology>
    </subcellularLocation>
</comment>
<keyword evidence="4 10" id="KW-1003">Cell membrane</keyword>
<feature type="transmembrane region" description="Helical" evidence="11">
    <location>
        <begin position="20"/>
        <end position="42"/>
    </location>
</feature>
<evidence type="ECO:0000256" key="8">
    <source>
        <dbReference type="ARBA" id="ARBA00022989"/>
    </source>
</evidence>
<protein>
    <recommendedName>
        <fullName evidence="10">Type II secretion system protein M</fullName>
        <shortName evidence="10">T2SS protein M</shortName>
    </recommendedName>
    <alternativeName>
        <fullName evidence="10">General secretion pathway protein M</fullName>
    </alternativeName>
</protein>
<dbReference type="InterPro" id="IPR007690">
    <property type="entry name" value="T2SS_GspM"/>
</dbReference>
<dbReference type="EMBL" id="CAADFM010000053">
    <property type="protein sequence ID" value="VFK11366.1"/>
    <property type="molecule type" value="Genomic_DNA"/>
</dbReference>
<evidence type="ECO:0000256" key="9">
    <source>
        <dbReference type="ARBA" id="ARBA00023136"/>
    </source>
</evidence>
<dbReference type="GO" id="GO:0015627">
    <property type="term" value="C:type II protein secretion system complex"/>
    <property type="evidence" value="ECO:0007669"/>
    <property type="project" value="InterPro"/>
</dbReference>
<evidence type="ECO:0000256" key="5">
    <source>
        <dbReference type="ARBA" id="ARBA00022519"/>
    </source>
</evidence>
<keyword evidence="7 10" id="KW-0653">Protein transport</keyword>
<evidence type="ECO:0000256" key="1">
    <source>
        <dbReference type="ARBA" id="ARBA00004377"/>
    </source>
</evidence>
<keyword evidence="8 11" id="KW-1133">Transmembrane helix</keyword>
<keyword evidence="6 11" id="KW-0812">Transmembrane</keyword>
<dbReference type="Pfam" id="PF04612">
    <property type="entry name" value="T2SSM"/>
    <property type="match status" value="1"/>
</dbReference>
<evidence type="ECO:0000256" key="4">
    <source>
        <dbReference type="ARBA" id="ARBA00022475"/>
    </source>
</evidence>
<evidence type="ECO:0000256" key="7">
    <source>
        <dbReference type="ARBA" id="ARBA00022927"/>
    </source>
</evidence>
<keyword evidence="9 10" id="KW-0472">Membrane</keyword>
<dbReference type="PIRSF" id="PIRSF006291">
    <property type="entry name" value="GspM"/>
    <property type="match status" value="1"/>
</dbReference>
<dbReference type="InterPro" id="IPR023229">
    <property type="entry name" value="T2SS_M_periplasmic_sf"/>
</dbReference>
<sequence>MIAKLLGMIGLDTLKPRERVALAVGALALVLSFLQFFVIEPLNKKTEFLKRQVSIQEADLQWMRQAAGEIIRLRENNTAGEGASHSQSLLMVVDNSAKKAGISRAVKRIEPAGEERVRVWIEEVAFDALARWLGELRAAGVHGDNIAIERRKMPGRVNAKATLGWSP</sequence>
<gene>
    <name evidence="12" type="ORF">BECKLPF1236A_GA0070988_100531</name>
    <name evidence="13" type="ORF">BECKLPF1236C_GA0070990_101931</name>
</gene>
<evidence type="ECO:0000313" key="13">
    <source>
        <dbReference type="EMBL" id="VFK33134.1"/>
    </source>
</evidence>
<dbReference type="Gene3D" id="3.30.1360.100">
    <property type="entry name" value="General secretion pathway protein M, EpsM"/>
    <property type="match status" value="1"/>
</dbReference>